<comment type="similarity">
    <text evidence="1">Belongs to the peptidase S33 family.</text>
</comment>
<evidence type="ECO:0000256" key="1">
    <source>
        <dbReference type="ARBA" id="ARBA00010088"/>
    </source>
</evidence>
<protein>
    <submittedName>
        <fullName evidence="4">Proline iminopeptidase-family hydrolase</fullName>
    </submittedName>
</protein>
<feature type="domain" description="AB hydrolase-1" evidence="3">
    <location>
        <begin position="24"/>
        <end position="278"/>
    </location>
</feature>
<dbReference type="InterPro" id="IPR002410">
    <property type="entry name" value="Peptidase_S33"/>
</dbReference>
<dbReference type="PRINTS" id="PR00111">
    <property type="entry name" value="ABHYDROLASE"/>
</dbReference>
<dbReference type="SUPFAM" id="SSF53474">
    <property type="entry name" value="alpha/beta-Hydrolases"/>
    <property type="match status" value="1"/>
</dbReference>
<dbReference type="EMBL" id="BAAAOH010000001">
    <property type="protein sequence ID" value="GAA1995323.1"/>
    <property type="molecule type" value="Genomic_DNA"/>
</dbReference>
<evidence type="ECO:0000313" key="4">
    <source>
        <dbReference type="EMBL" id="GAA1995323.1"/>
    </source>
</evidence>
<proteinExistence type="inferred from homology"/>
<name>A0ABN2SZK1_9MICO</name>
<dbReference type="GO" id="GO:0016787">
    <property type="term" value="F:hydrolase activity"/>
    <property type="evidence" value="ECO:0007669"/>
    <property type="project" value="UniProtKB-KW"/>
</dbReference>
<comment type="caution">
    <text evidence="4">The sequence shown here is derived from an EMBL/GenBank/DDBJ whole genome shotgun (WGS) entry which is preliminary data.</text>
</comment>
<dbReference type="PANTHER" id="PTHR43798">
    <property type="entry name" value="MONOACYLGLYCEROL LIPASE"/>
    <property type="match status" value="1"/>
</dbReference>
<keyword evidence="2 4" id="KW-0378">Hydrolase</keyword>
<dbReference type="InterPro" id="IPR050266">
    <property type="entry name" value="AB_hydrolase_sf"/>
</dbReference>
<sequence>MRATYGFLAVDRARLRVRVIGEGPTIIVLHGGPDFDHFYLLPELDRLAEKFRLVYYDQRGRGRSADGVRPKDVTLISEMGDLDAVRSDLELETVAVLGHSWGGVLAMEYATRHPERVSHLVLMNTAPASHHDAEVFRRHLRSIRPASEINAMDALAASDTFRAGALHAELDYYRLHFRPALVATDQLDRVIPRLRAHFTPERVLLARAIEQRLYRDTWSSPTYDLLPRLHHLAVPTLLLHGEHDFIPIRLAEHIAGAIPDSRFVVLPGCGHFAYMEAPELVREQVGRLFGVSAFPSPRRAADAGP</sequence>
<dbReference type="Proteomes" id="UP001500326">
    <property type="component" value="Unassembled WGS sequence"/>
</dbReference>
<dbReference type="PANTHER" id="PTHR43798:SF33">
    <property type="entry name" value="HYDROLASE, PUTATIVE (AFU_ORTHOLOGUE AFUA_2G14860)-RELATED"/>
    <property type="match status" value="1"/>
</dbReference>
<evidence type="ECO:0000259" key="3">
    <source>
        <dbReference type="Pfam" id="PF00561"/>
    </source>
</evidence>
<reference evidence="4 5" key="1">
    <citation type="journal article" date="2019" name="Int. J. Syst. Evol. Microbiol.">
        <title>The Global Catalogue of Microorganisms (GCM) 10K type strain sequencing project: providing services to taxonomists for standard genome sequencing and annotation.</title>
        <authorList>
            <consortium name="The Broad Institute Genomics Platform"/>
            <consortium name="The Broad Institute Genome Sequencing Center for Infectious Disease"/>
            <person name="Wu L."/>
            <person name="Ma J."/>
        </authorList>
    </citation>
    <scope>NUCLEOTIDE SEQUENCE [LARGE SCALE GENOMIC DNA]</scope>
    <source>
        <strain evidence="4 5">JCM 14902</strain>
    </source>
</reference>
<dbReference type="PRINTS" id="PR00793">
    <property type="entry name" value="PROAMNOPTASE"/>
</dbReference>
<evidence type="ECO:0000256" key="2">
    <source>
        <dbReference type="ARBA" id="ARBA00022801"/>
    </source>
</evidence>
<accession>A0ABN2SZK1</accession>
<organism evidence="4 5">
    <name type="scientific">Microbacterium pumilum</name>
    <dbReference type="NCBI Taxonomy" id="344165"/>
    <lineage>
        <taxon>Bacteria</taxon>
        <taxon>Bacillati</taxon>
        <taxon>Actinomycetota</taxon>
        <taxon>Actinomycetes</taxon>
        <taxon>Micrococcales</taxon>
        <taxon>Microbacteriaceae</taxon>
        <taxon>Microbacterium</taxon>
    </lineage>
</organism>
<keyword evidence="5" id="KW-1185">Reference proteome</keyword>
<dbReference type="Pfam" id="PF00561">
    <property type="entry name" value="Abhydrolase_1"/>
    <property type="match status" value="1"/>
</dbReference>
<gene>
    <name evidence="4" type="ORF">GCM10009777_34310</name>
</gene>
<evidence type="ECO:0000313" key="5">
    <source>
        <dbReference type="Proteomes" id="UP001500326"/>
    </source>
</evidence>
<dbReference type="InterPro" id="IPR000073">
    <property type="entry name" value="AB_hydrolase_1"/>
</dbReference>
<dbReference type="InterPro" id="IPR029058">
    <property type="entry name" value="AB_hydrolase_fold"/>
</dbReference>
<dbReference type="Gene3D" id="3.40.50.1820">
    <property type="entry name" value="alpha/beta hydrolase"/>
    <property type="match status" value="1"/>
</dbReference>